<reference evidence="2 3" key="1">
    <citation type="journal article" date="2019" name="Sci. Rep.">
        <title>Orb-weaving spider Araneus ventricosus genome elucidates the spidroin gene catalogue.</title>
        <authorList>
            <person name="Kono N."/>
            <person name="Nakamura H."/>
            <person name="Ohtoshi R."/>
            <person name="Moran D.A.P."/>
            <person name="Shinohara A."/>
            <person name="Yoshida Y."/>
            <person name="Fujiwara M."/>
            <person name="Mori M."/>
            <person name="Tomita M."/>
            <person name="Arakawa K."/>
        </authorList>
    </citation>
    <scope>NUCLEOTIDE SEQUENCE [LARGE SCALE GENOMIC DNA]</scope>
</reference>
<feature type="compositionally biased region" description="Low complexity" evidence="1">
    <location>
        <begin position="167"/>
        <end position="177"/>
    </location>
</feature>
<proteinExistence type="predicted"/>
<evidence type="ECO:0000313" key="2">
    <source>
        <dbReference type="EMBL" id="GBM12090.1"/>
    </source>
</evidence>
<accession>A0A4Y2D5T9</accession>
<sequence>MTRTTPDGTTSPSFHAARAGRRLATTYDLACNRPHTRRIFSGIGFRTWSHPAPKAGTLPLGHRGFRRSLNFPVQQISTLCQARPRLIIQHGARNGIRTHAHIRGSYRVRTHNGEVRTRNRIHLRPKKCSDFASFKNFTDSDEYSTSDAIPESTPTVRPQEPVDEPASDSQSSQESSSYEPISRQGSVLNQIRQSCKTT</sequence>
<protein>
    <submittedName>
        <fullName evidence="2">Uncharacterized protein</fullName>
    </submittedName>
</protein>
<dbReference type="EMBL" id="BGPR01000308">
    <property type="protein sequence ID" value="GBM12090.1"/>
    <property type="molecule type" value="Genomic_DNA"/>
</dbReference>
<keyword evidence="3" id="KW-1185">Reference proteome</keyword>
<name>A0A4Y2D5T9_ARAVE</name>
<organism evidence="2 3">
    <name type="scientific">Araneus ventricosus</name>
    <name type="common">Orbweaver spider</name>
    <name type="synonym">Epeira ventricosa</name>
    <dbReference type="NCBI Taxonomy" id="182803"/>
    <lineage>
        <taxon>Eukaryota</taxon>
        <taxon>Metazoa</taxon>
        <taxon>Ecdysozoa</taxon>
        <taxon>Arthropoda</taxon>
        <taxon>Chelicerata</taxon>
        <taxon>Arachnida</taxon>
        <taxon>Araneae</taxon>
        <taxon>Araneomorphae</taxon>
        <taxon>Entelegynae</taxon>
        <taxon>Araneoidea</taxon>
        <taxon>Araneidae</taxon>
        <taxon>Araneus</taxon>
    </lineage>
</organism>
<evidence type="ECO:0000313" key="3">
    <source>
        <dbReference type="Proteomes" id="UP000499080"/>
    </source>
</evidence>
<comment type="caution">
    <text evidence="2">The sequence shown here is derived from an EMBL/GenBank/DDBJ whole genome shotgun (WGS) entry which is preliminary data.</text>
</comment>
<feature type="compositionally biased region" description="Polar residues" evidence="1">
    <location>
        <begin position="145"/>
        <end position="156"/>
    </location>
</feature>
<gene>
    <name evidence="2" type="ORF">AVEN_245486_1</name>
</gene>
<dbReference type="Proteomes" id="UP000499080">
    <property type="component" value="Unassembled WGS sequence"/>
</dbReference>
<feature type="compositionally biased region" description="Polar residues" evidence="1">
    <location>
        <begin position="183"/>
        <end position="198"/>
    </location>
</feature>
<evidence type="ECO:0000256" key="1">
    <source>
        <dbReference type="SAM" id="MobiDB-lite"/>
    </source>
</evidence>
<dbReference type="AlphaFoldDB" id="A0A4Y2D5T9"/>
<feature type="region of interest" description="Disordered" evidence="1">
    <location>
        <begin position="140"/>
        <end position="198"/>
    </location>
</feature>